<dbReference type="GO" id="GO:0006914">
    <property type="term" value="P:autophagy"/>
    <property type="evidence" value="ECO:0007669"/>
    <property type="project" value="UniProtKB-KW"/>
</dbReference>
<proteinExistence type="inferred from homology"/>
<evidence type="ECO:0000256" key="4">
    <source>
        <dbReference type="ARBA" id="ARBA00023006"/>
    </source>
</evidence>
<evidence type="ECO:0000313" key="8">
    <source>
        <dbReference type="Ensembl" id="ENSXMAP00000015560.2"/>
    </source>
</evidence>
<evidence type="ECO:0000256" key="5">
    <source>
        <dbReference type="ARBA" id="ARBA00038137"/>
    </source>
</evidence>
<dbReference type="InParanoid" id="M4AM66"/>
<evidence type="ECO:0000259" key="7">
    <source>
        <dbReference type="PROSITE" id="PS51834"/>
    </source>
</evidence>
<dbReference type="GeneTree" id="ENSGT00390000010052"/>
<dbReference type="GO" id="GO:0005085">
    <property type="term" value="F:guanyl-nucleotide exchange factor activity"/>
    <property type="evidence" value="ECO:0007669"/>
    <property type="project" value="UniProtKB-KW"/>
</dbReference>
<dbReference type="OMA" id="TEKSYMT"/>
<dbReference type="GO" id="GO:0032045">
    <property type="term" value="C:guanyl-nucleotide exchange factor complex"/>
    <property type="evidence" value="ECO:0007669"/>
    <property type="project" value="TreeGrafter"/>
</dbReference>
<dbReference type="GO" id="GO:0005737">
    <property type="term" value="C:cytoplasm"/>
    <property type="evidence" value="ECO:0007669"/>
    <property type="project" value="UniProtKB-SubCell"/>
</dbReference>
<keyword evidence="9" id="KW-1185">Reference proteome</keyword>
<comment type="subcellular location">
    <subcellularLocation>
        <location evidence="1">Cytoplasm</location>
    </subcellularLocation>
</comment>
<dbReference type="CTD" id="407723"/>
<protein>
    <submittedName>
        <fullName evidence="8">Guanine nucleotide exchange protein smcr8a-like</fullName>
    </submittedName>
</protein>
<dbReference type="OrthoDB" id="2289278at2759"/>
<reference evidence="8" key="4">
    <citation type="submission" date="2025-09" db="UniProtKB">
        <authorList>
            <consortium name="Ensembl"/>
        </authorList>
    </citation>
    <scope>IDENTIFICATION</scope>
    <source>
        <strain evidence="8">JP 163 A</strain>
    </source>
</reference>
<evidence type="ECO:0000256" key="2">
    <source>
        <dbReference type="ARBA" id="ARBA00022490"/>
    </source>
</evidence>
<dbReference type="InterPro" id="IPR037520">
    <property type="entry name" value="Folliculin/SMCR8_longin"/>
</dbReference>
<name>M4AM66_XIPMA</name>
<dbReference type="RefSeq" id="XP_005812023.2">
    <property type="nucleotide sequence ID" value="XM_005811966.2"/>
</dbReference>
<feature type="region of interest" description="Disordered" evidence="6">
    <location>
        <begin position="1"/>
        <end position="24"/>
    </location>
</feature>
<dbReference type="Proteomes" id="UP000002852">
    <property type="component" value="Unassembled WGS sequence"/>
</dbReference>
<reference evidence="9" key="2">
    <citation type="journal article" date="2013" name="Nat. Genet.">
        <title>The genome of the platyfish, Xiphophorus maculatus, provides insights into evolutionary adaptation and several complex traits.</title>
        <authorList>
            <person name="Schartl M."/>
            <person name="Walter R.B."/>
            <person name="Shen Y."/>
            <person name="Garcia T."/>
            <person name="Catchen J."/>
            <person name="Amores A."/>
            <person name="Braasch I."/>
            <person name="Chalopin D."/>
            <person name="Volff J.N."/>
            <person name="Lesch K.P."/>
            <person name="Bisazza A."/>
            <person name="Minx P."/>
            <person name="Hillier L."/>
            <person name="Wilson R.K."/>
            <person name="Fuerstenberg S."/>
            <person name="Boore J."/>
            <person name="Searle S."/>
            <person name="Postlethwait J.H."/>
            <person name="Warren W.C."/>
        </authorList>
    </citation>
    <scope>NUCLEOTIDE SEQUENCE [LARGE SCALE GENOMIC DNA]</scope>
    <source>
        <strain evidence="9">JP 163 A</strain>
    </source>
</reference>
<evidence type="ECO:0000256" key="6">
    <source>
        <dbReference type="SAM" id="MobiDB-lite"/>
    </source>
</evidence>
<dbReference type="Ensembl" id="ENSXMAT00000015583.2">
    <property type="protein sequence ID" value="ENSXMAP00000015560.2"/>
    <property type="gene ID" value="ENSXMAG00000015530.2"/>
</dbReference>
<keyword evidence="2" id="KW-0963">Cytoplasm</keyword>
<dbReference type="eggNOG" id="ENOG502QSW2">
    <property type="taxonomic scope" value="Eukaryota"/>
</dbReference>
<feature type="region of interest" description="Disordered" evidence="6">
    <location>
        <begin position="252"/>
        <end position="273"/>
    </location>
</feature>
<dbReference type="InterPro" id="IPR037521">
    <property type="entry name" value="FLCN/SMCR8_DENN"/>
</dbReference>
<evidence type="ECO:0000256" key="1">
    <source>
        <dbReference type="ARBA" id="ARBA00004496"/>
    </source>
</evidence>
<evidence type="ECO:0000256" key="3">
    <source>
        <dbReference type="ARBA" id="ARBA00022658"/>
    </source>
</evidence>
<reference evidence="8" key="3">
    <citation type="submission" date="2025-08" db="UniProtKB">
        <authorList>
            <consortium name="Ensembl"/>
        </authorList>
    </citation>
    <scope>IDENTIFICATION</scope>
    <source>
        <strain evidence="8">JP 163 A</strain>
    </source>
</reference>
<comment type="similarity">
    <text evidence="5">Belongs to the SMCR8 family.</text>
</comment>
<dbReference type="KEGG" id="xma:102220980"/>
<organism evidence="8 9">
    <name type="scientific">Xiphophorus maculatus</name>
    <name type="common">Southern platyfish</name>
    <name type="synonym">Platypoecilus maculatus</name>
    <dbReference type="NCBI Taxonomy" id="8083"/>
    <lineage>
        <taxon>Eukaryota</taxon>
        <taxon>Metazoa</taxon>
        <taxon>Chordata</taxon>
        <taxon>Craniata</taxon>
        <taxon>Vertebrata</taxon>
        <taxon>Euteleostomi</taxon>
        <taxon>Actinopterygii</taxon>
        <taxon>Neopterygii</taxon>
        <taxon>Teleostei</taxon>
        <taxon>Neoteleostei</taxon>
        <taxon>Acanthomorphata</taxon>
        <taxon>Ovalentaria</taxon>
        <taxon>Atherinomorphae</taxon>
        <taxon>Cyprinodontiformes</taxon>
        <taxon>Poeciliidae</taxon>
        <taxon>Poeciliinae</taxon>
        <taxon>Xiphophorus</taxon>
    </lineage>
</organism>
<feature type="domain" description="UDENN FLCN/SMCR8-type" evidence="7">
    <location>
        <begin position="44"/>
        <end position="853"/>
    </location>
</feature>
<dbReference type="PANTHER" id="PTHR31334:SF1">
    <property type="entry name" value="GUANINE NUCLEOTIDE EXCHANGE PROTEIN SMCR8"/>
    <property type="match status" value="1"/>
</dbReference>
<keyword evidence="3" id="KW-0344">Guanine-nucleotide releasing factor</keyword>
<dbReference type="PROSITE" id="PS51834">
    <property type="entry name" value="DENN_FLCN_SMCR8"/>
    <property type="match status" value="1"/>
</dbReference>
<dbReference type="GeneID" id="102220980"/>
<sequence>MIGSPDLLPFTGSGGFEEDGEEPEVHTLPEEFSVRLLPPHSPWRTAAQFHRDFILVAEFSEQVGPKPVLTIPNDPKVIGSFDLNHFSVRIMSVDYQASGPGHTAPAPPGPRLSFSEDSKVILGDSADDSFAYVHHLTLYDLEARGMVRPFCMAYVCSDRTKLMENFSELSECFSQASDSLKTGNRQAFSSELQRKLQELEYRRRALLQDTHASTGAGGRADELEALEHLILNHRELLRQVTSYPNRKLQQPDFLPYDTADLPPEPSSPCLPSSASCRSESLLKPLEELCNFYFLSLVKNQLSDTERRLRGDRSVLRTARVSQLLSRKVKLTNFLFELCCPVDAEEEEEEDEAERVLGSTVGAVGGQSEKHGGELFSCVEEIQIKMEGGGGGRATPDPSAFTDVMGSVSSSDSIEVLGTEKSYRSQRGAVVSDSRETRVGTTDVILQHAAGDAGLRHLRAPARRANSEDSIEVLSTTESIVPDDLSAITEEEAEHHTLTNGFEEEEESEADCKPDKVLKEKRMKNTATAGDESGESAGRKELLEEIMFNVPDKDNLLTEKSNEVHKDKMNKLVQAGDAVESRQKKTRPVFDLHVKMAPKSVGAEGALRTPPCAPLRLLSVDEFSDCTSFTSSSEPPSPTTVNLTSTCVDKKRRRRRAGLRALRFIKQLSFSQHAIFCLLIGRPLVVIGGDEQLVRKLVDGLRLFLPAPGADGSAVMSCLATPLQLTDLLTWRLIGIHRSSSNASSSILQSLTQLSRYIAVLDLDQKTLLCPSYAGSLVSFLANPHTGIGRGLTYLLHLESCLTALANRVLLQTFTAASQLHRAIAKEKDSQQAPQLCSSENDFRVMHFLTDLITQRHTGHGPPPFRFSYSSVQLHRNTYPT</sequence>
<dbReference type="PANTHER" id="PTHR31334">
    <property type="entry name" value="SMITH-MAGENIS SYNDROME REGION GENE 8 PROTEIN"/>
    <property type="match status" value="1"/>
</dbReference>
<dbReference type="GO" id="GO:0005096">
    <property type="term" value="F:GTPase activator activity"/>
    <property type="evidence" value="ECO:0007669"/>
    <property type="project" value="InterPro"/>
</dbReference>
<keyword evidence="4" id="KW-0072">Autophagy</keyword>
<evidence type="ECO:0000313" key="9">
    <source>
        <dbReference type="Proteomes" id="UP000002852"/>
    </source>
</evidence>
<dbReference type="STRING" id="8083.ENSXMAP00000015560"/>
<dbReference type="AlphaFoldDB" id="M4AM66"/>
<accession>M4AM66</accession>
<dbReference type="Pfam" id="PF11704">
    <property type="entry name" value="Folliculin"/>
    <property type="match status" value="1"/>
</dbReference>
<dbReference type="HOGENOM" id="CLU_013891_0_0_1"/>
<reference evidence="9" key="1">
    <citation type="submission" date="2012-01" db="EMBL/GenBank/DDBJ databases">
        <authorList>
            <person name="Walter R."/>
            <person name="Schartl M."/>
            <person name="Warren W."/>
        </authorList>
    </citation>
    <scope>NUCLEOTIDE SEQUENCE [LARGE SCALE GENOMIC DNA]</scope>
    <source>
        <strain evidence="9">JP 163 A</strain>
    </source>
</reference>